<dbReference type="InterPro" id="IPR036322">
    <property type="entry name" value="WD40_repeat_dom_sf"/>
</dbReference>
<evidence type="ECO:0000256" key="1">
    <source>
        <dbReference type="PROSITE-ProRule" id="PRU00221"/>
    </source>
</evidence>
<dbReference type="GO" id="GO:0007035">
    <property type="term" value="P:vacuolar acidification"/>
    <property type="evidence" value="ECO:0007669"/>
    <property type="project" value="TreeGrafter"/>
</dbReference>
<proteinExistence type="predicted"/>
<gene>
    <name evidence="2" type="ORF">RF11_14092</name>
</gene>
<dbReference type="InterPro" id="IPR052208">
    <property type="entry name" value="DmX-like/RAVE_component"/>
</dbReference>
<dbReference type="InterPro" id="IPR015943">
    <property type="entry name" value="WD40/YVTN_repeat-like_dom_sf"/>
</dbReference>
<dbReference type="InterPro" id="IPR001680">
    <property type="entry name" value="WD40_rpt"/>
</dbReference>
<dbReference type="EMBL" id="JWZT01000059">
    <property type="protein sequence ID" value="KII75040.1"/>
    <property type="molecule type" value="Genomic_DNA"/>
</dbReference>
<reference evidence="2 3" key="1">
    <citation type="journal article" date="2014" name="Genome Biol. Evol.">
        <title>The genome of the myxosporean Thelohanellus kitauei shows adaptations to nutrient acquisition within its fish host.</title>
        <authorList>
            <person name="Yang Y."/>
            <person name="Xiong J."/>
            <person name="Zhou Z."/>
            <person name="Huo F."/>
            <person name="Miao W."/>
            <person name="Ran C."/>
            <person name="Liu Y."/>
            <person name="Zhang J."/>
            <person name="Feng J."/>
            <person name="Wang M."/>
            <person name="Wang M."/>
            <person name="Wang L."/>
            <person name="Yao B."/>
        </authorList>
    </citation>
    <scope>NUCLEOTIDE SEQUENCE [LARGE SCALE GENOMIC DNA]</scope>
    <source>
        <strain evidence="2">Wuqing</strain>
    </source>
</reference>
<comment type="caution">
    <text evidence="2">The sequence shown here is derived from an EMBL/GenBank/DDBJ whole genome shotgun (WGS) entry which is preliminary data.</text>
</comment>
<dbReference type="GO" id="GO:0043291">
    <property type="term" value="C:RAVE complex"/>
    <property type="evidence" value="ECO:0007669"/>
    <property type="project" value="TreeGrafter"/>
</dbReference>
<dbReference type="Proteomes" id="UP000031668">
    <property type="component" value="Unassembled WGS sequence"/>
</dbReference>
<dbReference type="SMART" id="SM00320">
    <property type="entry name" value="WD40"/>
    <property type="match status" value="3"/>
</dbReference>
<dbReference type="PROSITE" id="PS50082">
    <property type="entry name" value="WD_REPEATS_2"/>
    <property type="match status" value="1"/>
</dbReference>
<dbReference type="Gene3D" id="2.130.10.10">
    <property type="entry name" value="YVTN repeat-like/Quinoprotein amine dehydrogenase"/>
    <property type="match status" value="1"/>
</dbReference>
<keyword evidence="3" id="KW-1185">Reference proteome</keyword>
<dbReference type="PANTHER" id="PTHR13950:SF9">
    <property type="entry name" value="RABCONNECTIN-3A"/>
    <property type="match status" value="1"/>
</dbReference>
<accession>A0A0C2NF99</accession>
<dbReference type="AlphaFoldDB" id="A0A0C2NF99"/>
<evidence type="ECO:0000313" key="2">
    <source>
        <dbReference type="EMBL" id="KII75040.1"/>
    </source>
</evidence>
<evidence type="ECO:0000313" key="3">
    <source>
        <dbReference type="Proteomes" id="UP000031668"/>
    </source>
</evidence>
<dbReference type="OrthoDB" id="342131at2759"/>
<feature type="repeat" description="WD" evidence="1">
    <location>
        <begin position="115"/>
        <end position="154"/>
    </location>
</feature>
<sequence>MDETGYLSLFLFNTSSHLKPYFRQRCHNKFGTGFCFLGTSTLIAASGHSTDSIDVSLWDTLMPPRSRLTCSFLSHEHGCTNVAYCGINKSLIIGGRKGGVFVYDLRQQKILRSIPYAHDSGISYLSVDNDLMATGSYDGVVKVWKLSGDSESEITPSKIFLPIVENKHKLRDSCVHCIRVYGKYLFSSSQGALSVRII</sequence>
<name>A0A0C2NF99_THEKT</name>
<dbReference type="SUPFAM" id="SSF50978">
    <property type="entry name" value="WD40 repeat-like"/>
    <property type="match status" value="1"/>
</dbReference>
<organism evidence="2 3">
    <name type="scientific">Thelohanellus kitauei</name>
    <name type="common">Myxosporean</name>
    <dbReference type="NCBI Taxonomy" id="669202"/>
    <lineage>
        <taxon>Eukaryota</taxon>
        <taxon>Metazoa</taxon>
        <taxon>Cnidaria</taxon>
        <taxon>Myxozoa</taxon>
        <taxon>Myxosporea</taxon>
        <taxon>Bivalvulida</taxon>
        <taxon>Platysporina</taxon>
        <taxon>Myxobolidae</taxon>
        <taxon>Thelohanellus</taxon>
    </lineage>
</organism>
<keyword evidence="1" id="KW-0853">WD repeat</keyword>
<protein>
    <submittedName>
        <fullName evidence="2">DmX-like protein 2</fullName>
    </submittedName>
</protein>
<dbReference type="Pfam" id="PF00400">
    <property type="entry name" value="WD40"/>
    <property type="match status" value="1"/>
</dbReference>
<dbReference type="PANTHER" id="PTHR13950">
    <property type="entry name" value="RABCONNECTIN-RELATED"/>
    <property type="match status" value="1"/>
</dbReference>